<organism evidence="1 2">
    <name type="scientific">Intestinibacter bartlettii CAG:1329</name>
    <dbReference type="NCBI Taxonomy" id="1263063"/>
    <lineage>
        <taxon>Bacteria</taxon>
        <taxon>Bacillati</taxon>
        <taxon>Bacillota</taxon>
        <taxon>Clostridia</taxon>
        <taxon>Peptostreptococcales</taxon>
        <taxon>Peptostreptococcaceae</taxon>
        <taxon>Intestinibacter</taxon>
    </lineage>
</organism>
<name>R5XMG1_9FIRM</name>
<protein>
    <submittedName>
        <fullName evidence="1">Uncharacterized protein</fullName>
    </submittedName>
</protein>
<accession>R5XMG1</accession>
<sequence length="132" mass="15269">MRTLEQIGREFFEAFDDTLVNAFLGIHTQLSVGDAEELSKLCDAIQDSEEDLYNMSSKLKELSDKLMECDILENVVAYLDLSFRTESLIDKLIKFTSFAQSENLSTKIKADALEELDKEYKRYIESKNKYNM</sequence>
<dbReference type="EMBL" id="CBBD010000025">
    <property type="protein sequence ID" value="CDA09826.1"/>
    <property type="molecule type" value="Genomic_DNA"/>
</dbReference>
<dbReference type="Proteomes" id="UP000017980">
    <property type="component" value="Unassembled WGS sequence"/>
</dbReference>
<comment type="caution">
    <text evidence="1">The sequence shown here is derived from an EMBL/GenBank/DDBJ whole genome shotgun (WGS) entry which is preliminary data.</text>
</comment>
<proteinExistence type="predicted"/>
<evidence type="ECO:0000313" key="2">
    <source>
        <dbReference type="Proteomes" id="UP000017980"/>
    </source>
</evidence>
<dbReference type="RefSeq" id="WP_022071239.1">
    <property type="nucleotide sequence ID" value="NZ_HF999321.1"/>
</dbReference>
<reference evidence="1" key="1">
    <citation type="submission" date="2012-11" db="EMBL/GenBank/DDBJ databases">
        <title>Dependencies among metagenomic species, viruses, plasmids and units of genetic variation.</title>
        <authorList>
            <person name="Nielsen H.B."/>
            <person name="Almeida M."/>
            <person name="Juncker A.S."/>
            <person name="Rasmussen S."/>
            <person name="Li J."/>
            <person name="Sunagawa S."/>
            <person name="Plichta D."/>
            <person name="Gautier L."/>
            <person name="Le Chatelier E."/>
            <person name="Peletier E."/>
            <person name="Bonde I."/>
            <person name="Nielsen T."/>
            <person name="Manichanh C."/>
            <person name="Arumugam M."/>
            <person name="Batto J."/>
            <person name="Santos M.B.Q.D."/>
            <person name="Blom N."/>
            <person name="Borruel N."/>
            <person name="Burgdorf K.S."/>
            <person name="Boumezbeur F."/>
            <person name="Casellas F."/>
            <person name="Dore J."/>
            <person name="Guarner F."/>
            <person name="Hansen T."/>
            <person name="Hildebrand F."/>
            <person name="Kaas R.S."/>
            <person name="Kennedy S."/>
            <person name="Kristiansen K."/>
            <person name="Kultima J.R."/>
            <person name="Leonard P."/>
            <person name="Levenez F."/>
            <person name="Lund O."/>
            <person name="Moumen B."/>
            <person name="Le Paslier D."/>
            <person name="Pons N."/>
            <person name="Pedersen O."/>
            <person name="Prifti E."/>
            <person name="Qin J."/>
            <person name="Raes J."/>
            <person name="Tap J."/>
            <person name="Tims S."/>
            <person name="Ussery D.W."/>
            <person name="Yamada T."/>
            <person name="MetaHit consortium"/>
            <person name="Renault P."/>
            <person name="Sicheritz-Ponten T."/>
            <person name="Bork P."/>
            <person name="Wang J."/>
            <person name="Brunak S."/>
            <person name="Ehrlich S.D."/>
        </authorList>
    </citation>
    <scope>NUCLEOTIDE SEQUENCE [LARGE SCALE GENOMIC DNA]</scope>
</reference>
<dbReference type="AlphaFoldDB" id="R5XMG1"/>
<gene>
    <name evidence="1" type="ORF">BN488_00879</name>
</gene>
<evidence type="ECO:0000313" key="1">
    <source>
        <dbReference type="EMBL" id="CDA09826.1"/>
    </source>
</evidence>